<dbReference type="AlphaFoldDB" id="A0A084J9C5"/>
<organism evidence="1 2">
    <name type="scientific">Clostridium sulfidigenes</name>
    <dbReference type="NCBI Taxonomy" id="318464"/>
    <lineage>
        <taxon>Bacteria</taxon>
        <taxon>Bacillati</taxon>
        <taxon>Bacillota</taxon>
        <taxon>Clostridia</taxon>
        <taxon>Eubacteriales</taxon>
        <taxon>Clostridiaceae</taxon>
        <taxon>Clostridium</taxon>
    </lineage>
</organism>
<proteinExistence type="predicted"/>
<sequence>MANRKNTNDKCKEIAKDLEITKEIKKINILFKDLNKDVKKTVDSLIQNAAYMAVTLRELQETLNQNGMITEYQNGENQWGTKKSPEVEIYNTMVKNFISAMKALNDYLPKGNKKNDDDDFDDFVSSK</sequence>
<evidence type="ECO:0000313" key="1">
    <source>
        <dbReference type="EMBL" id="KEZ85559.1"/>
    </source>
</evidence>
<reference evidence="1 2" key="1">
    <citation type="submission" date="2014-07" db="EMBL/GenBank/DDBJ databases">
        <title>Draft genome of Clostridium sulfidigenes 113A isolated from sediments associated with methane hydrate from Krishna Godavari basin.</title>
        <authorList>
            <person name="Honkalas V.S."/>
            <person name="Dabir A.P."/>
            <person name="Arora P."/>
            <person name="Dhakephalkar P.K."/>
        </authorList>
    </citation>
    <scope>NUCLEOTIDE SEQUENCE [LARGE SCALE GENOMIC DNA]</scope>
    <source>
        <strain evidence="1 2">113A</strain>
    </source>
</reference>
<accession>A0A084J9C5</accession>
<comment type="caution">
    <text evidence="1">The sequence shown here is derived from an EMBL/GenBank/DDBJ whole genome shotgun (WGS) entry which is preliminary data.</text>
</comment>
<protein>
    <recommendedName>
        <fullName evidence="3">Terminase</fullName>
    </recommendedName>
</protein>
<dbReference type="RefSeq" id="WP_035134192.1">
    <property type="nucleotide sequence ID" value="NZ_JPMD01000033.1"/>
</dbReference>
<dbReference type="STRING" id="318464.IO99_13770"/>
<evidence type="ECO:0000313" key="2">
    <source>
        <dbReference type="Proteomes" id="UP000028542"/>
    </source>
</evidence>
<name>A0A084J9C5_9CLOT</name>
<keyword evidence="2" id="KW-1185">Reference proteome</keyword>
<evidence type="ECO:0008006" key="3">
    <source>
        <dbReference type="Google" id="ProtNLM"/>
    </source>
</evidence>
<dbReference type="EMBL" id="JPMD01000033">
    <property type="protein sequence ID" value="KEZ85559.1"/>
    <property type="molecule type" value="Genomic_DNA"/>
</dbReference>
<dbReference type="Proteomes" id="UP000028542">
    <property type="component" value="Unassembled WGS sequence"/>
</dbReference>
<gene>
    <name evidence="1" type="ORF">IO99_13770</name>
</gene>
<dbReference type="eggNOG" id="ENOG5032V5R">
    <property type="taxonomic scope" value="Bacteria"/>
</dbReference>